<keyword evidence="1" id="KW-0813">Transport</keyword>
<dbReference type="Pfam" id="PF00005">
    <property type="entry name" value="ABC_tran"/>
    <property type="match status" value="1"/>
</dbReference>
<proteinExistence type="predicted"/>
<dbReference type="PANTHER" id="PTHR43553:SF11">
    <property type="entry name" value="ABC TRANSPORTER ATP-BINDING_PERMEASE PROTEIN YOJI"/>
    <property type="match status" value="1"/>
</dbReference>
<sequence length="413" mass="47862">MYEFFYVWFISKEAFLIGGVIFVLAGFYVKVATKELNGILDEKITDQTYHLKIFNQLLMGFKELKLNSIMSKSHYNHLQESIEKMNKTNLRANYYNIEHFYCSFNIVYFTFLGIIVFILPKISTANTEIILKVLILCIFSSGSISNVFVYLPLFSELNQIVKRMYILETSLDAEKNISASHSLIALDQFIHFKQIHIENLAYHYHDKNGSVLFSLGPVSFTINKGEIIFVTGGNGSGKSTLVKLIGGLYFPASGYITIDGTPLTEFDYKAYRTLFSIITSDFYLFKRLYGLDSIDENLIFKYLKTMKLETKTGIANKEFTNIQLSTGQRKRLAMIVSLLHDRQIFILDEWAADQDVSFRKYYYETLLTDLKRKGKTLIVVSHDDRFYHLADKVIKLEYVYKISCTYGHENRQM</sequence>
<feature type="transmembrane region" description="Helical" evidence="4">
    <location>
        <begin position="129"/>
        <end position="154"/>
    </location>
</feature>
<gene>
    <name evidence="6" type="ORF">OMM_11626</name>
</gene>
<evidence type="ECO:0000256" key="2">
    <source>
        <dbReference type="ARBA" id="ARBA00022741"/>
    </source>
</evidence>
<keyword evidence="4" id="KW-0472">Membrane</keyword>
<dbReference type="InterPro" id="IPR050095">
    <property type="entry name" value="ECF_ABC_transporter_ATP-bd"/>
</dbReference>
<dbReference type="SUPFAM" id="SSF52540">
    <property type="entry name" value="P-loop containing nucleoside triphosphate hydrolases"/>
    <property type="match status" value="1"/>
</dbReference>
<keyword evidence="4" id="KW-1133">Transmembrane helix</keyword>
<evidence type="ECO:0000313" key="6">
    <source>
        <dbReference type="EMBL" id="ETR67412.1"/>
    </source>
</evidence>
<keyword evidence="4" id="KW-0812">Transmembrane</keyword>
<dbReference type="GO" id="GO:0016887">
    <property type="term" value="F:ATP hydrolysis activity"/>
    <property type="evidence" value="ECO:0007669"/>
    <property type="project" value="InterPro"/>
</dbReference>
<dbReference type="SMART" id="SM00382">
    <property type="entry name" value="AAA"/>
    <property type="match status" value="1"/>
</dbReference>
<dbReference type="GO" id="GO:0043190">
    <property type="term" value="C:ATP-binding cassette (ABC) transporter complex"/>
    <property type="evidence" value="ECO:0007669"/>
    <property type="project" value="TreeGrafter"/>
</dbReference>
<comment type="caution">
    <text evidence="6">The sequence shown here is derived from an EMBL/GenBank/DDBJ whole genome shotgun (WGS) entry which is preliminary data.</text>
</comment>
<dbReference type="InterPro" id="IPR027417">
    <property type="entry name" value="P-loop_NTPase"/>
</dbReference>
<keyword evidence="3 6" id="KW-0067">ATP-binding</keyword>
<name>A0A1V1NXS1_9BACT</name>
<feature type="transmembrane region" description="Helical" evidence="4">
    <location>
        <begin position="6"/>
        <end position="29"/>
    </location>
</feature>
<dbReference type="GO" id="GO:0005524">
    <property type="term" value="F:ATP binding"/>
    <property type="evidence" value="ECO:0007669"/>
    <property type="project" value="UniProtKB-KW"/>
</dbReference>
<protein>
    <submittedName>
        <fullName evidence="6">ATP-binding cassette transporter</fullName>
    </submittedName>
</protein>
<evidence type="ECO:0000256" key="4">
    <source>
        <dbReference type="SAM" id="Phobius"/>
    </source>
</evidence>
<feature type="transmembrane region" description="Helical" evidence="4">
    <location>
        <begin position="100"/>
        <end position="123"/>
    </location>
</feature>
<evidence type="ECO:0000259" key="5">
    <source>
        <dbReference type="PROSITE" id="PS50893"/>
    </source>
</evidence>
<keyword evidence="2" id="KW-0547">Nucleotide-binding</keyword>
<dbReference type="EMBL" id="ATBP01001392">
    <property type="protein sequence ID" value="ETR67412.1"/>
    <property type="molecule type" value="Genomic_DNA"/>
</dbReference>
<dbReference type="Gene3D" id="3.40.50.300">
    <property type="entry name" value="P-loop containing nucleotide triphosphate hydrolases"/>
    <property type="match status" value="1"/>
</dbReference>
<dbReference type="Proteomes" id="UP000189670">
    <property type="component" value="Unassembled WGS sequence"/>
</dbReference>
<feature type="domain" description="ABC transporter" evidence="5">
    <location>
        <begin position="195"/>
        <end position="411"/>
    </location>
</feature>
<dbReference type="GO" id="GO:0042626">
    <property type="term" value="F:ATPase-coupled transmembrane transporter activity"/>
    <property type="evidence" value="ECO:0007669"/>
    <property type="project" value="TreeGrafter"/>
</dbReference>
<dbReference type="CDD" id="cd03228">
    <property type="entry name" value="ABCC_MRP_Like"/>
    <property type="match status" value="1"/>
</dbReference>
<organism evidence="6 7">
    <name type="scientific">Candidatus Magnetoglobus multicellularis str. Araruama</name>
    <dbReference type="NCBI Taxonomy" id="890399"/>
    <lineage>
        <taxon>Bacteria</taxon>
        <taxon>Pseudomonadati</taxon>
        <taxon>Thermodesulfobacteriota</taxon>
        <taxon>Desulfobacteria</taxon>
        <taxon>Desulfobacterales</taxon>
        <taxon>Desulfobacteraceae</taxon>
        <taxon>Candidatus Magnetoglobus</taxon>
    </lineage>
</organism>
<dbReference type="PANTHER" id="PTHR43553">
    <property type="entry name" value="HEAVY METAL TRANSPORTER"/>
    <property type="match status" value="1"/>
</dbReference>
<reference evidence="7" key="1">
    <citation type="submission" date="2012-11" db="EMBL/GenBank/DDBJ databases">
        <authorList>
            <person name="Lucero-Rivera Y.E."/>
            <person name="Tovar-Ramirez D."/>
        </authorList>
    </citation>
    <scope>NUCLEOTIDE SEQUENCE [LARGE SCALE GENOMIC DNA]</scope>
    <source>
        <strain evidence="7">Araruama</strain>
    </source>
</reference>
<evidence type="ECO:0000256" key="3">
    <source>
        <dbReference type="ARBA" id="ARBA00022840"/>
    </source>
</evidence>
<dbReference type="InterPro" id="IPR003593">
    <property type="entry name" value="AAA+_ATPase"/>
</dbReference>
<dbReference type="PROSITE" id="PS50893">
    <property type="entry name" value="ABC_TRANSPORTER_2"/>
    <property type="match status" value="1"/>
</dbReference>
<dbReference type="InterPro" id="IPR003439">
    <property type="entry name" value="ABC_transporter-like_ATP-bd"/>
</dbReference>
<dbReference type="AlphaFoldDB" id="A0A1V1NXS1"/>
<accession>A0A1V1NXS1</accession>
<evidence type="ECO:0000256" key="1">
    <source>
        <dbReference type="ARBA" id="ARBA00022448"/>
    </source>
</evidence>
<evidence type="ECO:0000313" key="7">
    <source>
        <dbReference type="Proteomes" id="UP000189670"/>
    </source>
</evidence>